<dbReference type="Proteomes" id="UP000678393">
    <property type="component" value="Unassembled WGS sequence"/>
</dbReference>
<dbReference type="GO" id="GO:0004672">
    <property type="term" value="F:protein kinase activity"/>
    <property type="evidence" value="ECO:0007669"/>
    <property type="project" value="InterPro"/>
</dbReference>
<feature type="non-terminal residue" evidence="3">
    <location>
        <position position="1"/>
    </location>
</feature>
<dbReference type="SUPFAM" id="SSF56112">
    <property type="entry name" value="Protein kinase-like (PK-like)"/>
    <property type="match status" value="1"/>
</dbReference>
<organism evidence="3 4">
    <name type="scientific">Candidula unifasciata</name>
    <dbReference type="NCBI Taxonomy" id="100452"/>
    <lineage>
        <taxon>Eukaryota</taxon>
        <taxon>Metazoa</taxon>
        <taxon>Spiralia</taxon>
        <taxon>Lophotrochozoa</taxon>
        <taxon>Mollusca</taxon>
        <taxon>Gastropoda</taxon>
        <taxon>Heterobranchia</taxon>
        <taxon>Euthyneura</taxon>
        <taxon>Panpulmonata</taxon>
        <taxon>Eupulmonata</taxon>
        <taxon>Stylommatophora</taxon>
        <taxon>Helicina</taxon>
        <taxon>Helicoidea</taxon>
        <taxon>Geomitridae</taxon>
        <taxon>Candidula</taxon>
    </lineage>
</organism>
<evidence type="ECO:0000313" key="4">
    <source>
        <dbReference type="Proteomes" id="UP000678393"/>
    </source>
</evidence>
<evidence type="ECO:0000259" key="2">
    <source>
        <dbReference type="PROSITE" id="PS50011"/>
    </source>
</evidence>
<feature type="domain" description="Protein kinase" evidence="2">
    <location>
        <begin position="75"/>
        <end position="388"/>
    </location>
</feature>
<evidence type="ECO:0000313" key="3">
    <source>
        <dbReference type="EMBL" id="CAG5130819.1"/>
    </source>
</evidence>
<dbReference type="InterPro" id="IPR000719">
    <property type="entry name" value="Prot_kinase_dom"/>
</dbReference>
<evidence type="ECO:0000256" key="1">
    <source>
        <dbReference type="SAM" id="Coils"/>
    </source>
</evidence>
<proteinExistence type="predicted"/>
<comment type="caution">
    <text evidence="3">The sequence shown here is derived from an EMBL/GenBank/DDBJ whole genome shotgun (WGS) entry which is preliminary data.</text>
</comment>
<dbReference type="GO" id="GO:0005524">
    <property type="term" value="F:ATP binding"/>
    <property type="evidence" value="ECO:0007669"/>
    <property type="project" value="InterPro"/>
</dbReference>
<dbReference type="PROSITE" id="PS50011">
    <property type="entry name" value="PROTEIN_KINASE_DOM"/>
    <property type="match status" value="1"/>
</dbReference>
<dbReference type="AlphaFoldDB" id="A0A8S3ZN60"/>
<sequence length="433" mass="49025">TLTIASTEKDKRNSQIEAAIEIIMNVKKANEQRLLSRSNREQQLASDLTASCGLVLNPETISLGIDSVENADDFINVGRVLGKGNCSGEVIVVKDKVTEKEVAVKNCKYLFIILVSHFNDDEIKAWIRLGDEDMAPELYHFRLVDGKVEVSMEPLTGHTMEQVTELWVQMYQQDSSIAEKLSLCVLDDLLGIHDKLKPFSHGDIHAGNVFLENSMTVKLIDFGEARNLIRLSSLDRGMALRNDLVGIIRIFCALYSGVDFNDIWDAKKQLAENDLSQLNANIQHISEASRKDLFKIMSMLYDTVRDSNSNQEGFGDTSRVATHIKTLLPKDIENFKKKVAVILFPENAAFVKSQNHITPLGPLVQNPLGLKELIIIIYIYICSHHLFFLHEILQIVCSFTCVFVHIWWAPLQIRVLHCSLGLRLYYLFFSLFV</sequence>
<dbReference type="Gene3D" id="1.10.510.10">
    <property type="entry name" value="Transferase(Phosphotransferase) domain 1"/>
    <property type="match status" value="1"/>
</dbReference>
<protein>
    <recommendedName>
        <fullName evidence="2">Protein kinase domain-containing protein</fullName>
    </recommendedName>
</protein>
<dbReference type="InterPro" id="IPR011009">
    <property type="entry name" value="Kinase-like_dom_sf"/>
</dbReference>
<dbReference type="OrthoDB" id="6128227at2759"/>
<keyword evidence="4" id="KW-1185">Reference proteome</keyword>
<reference evidence="3" key="1">
    <citation type="submission" date="2021-04" db="EMBL/GenBank/DDBJ databases">
        <authorList>
            <consortium name="Molecular Ecology Group"/>
        </authorList>
    </citation>
    <scope>NUCLEOTIDE SEQUENCE</scope>
</reference>
<feature type="coiled-coil region" evidence="1">
    <location>
        <begin position="261"/>
        <end position="288"/>
    </location>
</feature>
<dbReference type="Pfam" id="PF00069">
    <property type="entry name" value="Pkinase"/>
    <property type="match status" value="1"/>
</dbReference>
<accession>A0A8S3ZN60</accession>
<dbReference type="EMBL" id="CAJHNH020004279">
    <property type="protein sequence ID" value="CAG5130819.1"/>
    <property type="molecule type" value="Genomic_DNA"/>
</dbReference>
<gene>
    <name evidence="3" type="ORF">CUNI_LOCUS16377</name>
</gene>
<name>A0A8S3ZN60_9EUPU</name>
<keyword evidence="1" id="KW-0175">Coiled coil</keyword>